<dbReference type="Proteomes" id="UP000555448">
    <property type="component" value="Unassembled WGS sequence"/>
</dbReference>
<feature type="chain" id="PRO_5031399129" description="DUF11 domain-containing protein" evidence="1">
    <location>
        <begin position="29"/>
        <end position="160"/>
    </location>
</feature>
<feature type="signal peptide" evidence="1">
    <location>
        <begin position="1"/>
        <end position="28"/>
    </location>
</feature>
<reference evidence="2 3" key="1">
    <citation type="submission" date="2020-08" db="EMBL/GenBank/DDBJ databases">
        <title>Functional genomics of gut bacteria from endangered species of beetles.</title>
        <authorList>
            <person name="Carlos-Shanley C."/>
        </authorList>
    </citation>
    <scope>NUCLEOTIDE SEQUENCE [LARGE SCALE GENOMIC DNA]</scope>
    <source>
        <strain evidence="2 3">S00245</strain>
    </source>
</reference>
<keyword evidence="1" id="KW-0732">Signal</keyword>
<proteinExistence type="predicted"/>
<comment type="caution">
    <text evidence="2">The sequence shown here is derived from an EMBL/GenBank/DDBJ whole genome shotgun (WGS) entry which is preliminary data.</text>
</comment>
<keyword evidence="3" id="KW-1185">Reference proteome</keyword>
<evidence type="ECO:0000313" key="2">
    <source>
        <dbReference type="EMBL" id="MBB4858900.1"/>
    </source>
</evidence>
<protein>
    <recommendedName>
        <fullName evidence="4">DUF11 domain-containing protein</fullName>
    </recommendedName>
</protein>
<gene>
    <name evidence="2" type="ORF">HNO88_002226</name>
</gene>
<organism evidence="2 3">
    <name type="scientific">Novosphingobium chloroacetimidivorans</name>
    <dbReference type="NCBI Taxonomy" id="1428314"/>
    <lineage>
        <taxon>Bacteria</taxon>
        <taxon>Pseudomonadati</taxon>
        <taxon>Pseudomonadota</taxon>
        <taxon>Alphaproteobacteria</taxon>
        <taxon>Sphingomonadales</taxon>
        <taxon>Sphingomonadaceae</taxon>
        <taxon>Novosphingobium</taxon>
    </lineage>
</organism>
<dbReference type="AlphaFoldDB" id="A0A7W7KAB1"/>
<dbReference type="RefSeq" id="WP_184245004.1">
    <property type="nucleotide sequence ID" value="NZ_JACHLR010000008.1"/>
</dbReference>
<accession>A0A7W7KAB1</accession>
<sequence length="160" mass="16451">MIKIHSLAIGSSALAALASIVILAPAQAKTTGVTLTNSVLVQHKSAAADGTTRITLVPANHVVPGDRVVFRTVYKNHLAQPVSGMVVSNPVPANISYHGPAEGSPAPEVSIDGAHFAPLAALTVAGRPARADQVRAVRWLVHGQVPAGAAARYSYEASVK</sequence>
<evidence type="ECO:0008006" key="4">
    <source>
        <dbReference type="Google" id="ProtNLM"/>
    </source>
</evidence>
<evidence type="ECO:0000313" key="3">
    <source>
        <dbReference type="Proteomes" id="UP000555448"/>
    </source>
</evidence>
<evidence type="ECO:0000256" key="1">
    <source>
        <dbReference type="SAM" id="SignalP"/>
    </source>
</evidence>
<name>A0A7W7KAB1_9SPHN</name>
<dbReference type="EMBL" id="JACHLR010000008">
    <property type="protein sequence ID" value="MBB4858900.1"/>
    <property type="molecule type" value="Genomic_DNA"/>
</dbReference>